<keyword evidence="2" id="KW-1185">Reference proteome</keyword>
<dbReference type="EMBL" id="CM042049">
    <property type="protein sequence ID" value="KAI3747598.1"/>
    <property type="molecule type" value="Genomic_DNA"/>
</dbReference>
<organism evidence="1 2">
    <name type="scientific">Arctium lappa</name>
    <name type="common">Greater burdock</name>
    <name type="synonym">Lappa major</name>
    <dbReference type="NCBI Taxonomy" id="4217"/>
    <lineage>
        <taxon>Eukaryota</taxon>
        <taxon>Viridiplantae</taxon>
        <taxon>Streptophyta</taxon>
        <taxon>Embryophyta</taxon>
        <taxon>Tracheophyta</taxon>
        <taxon>Spermatophyta</taxon>
        <taxon>Magnoliopsida</taxon>
        <taxon>eudicotyledons</taxon>
        <taxon>Gunneridae</taxon>
        <taxon>Pentapetalae</taxon>
        <taxon>asterids</taxon>
        <taxon>campanulids</taxon>
        <taxon>Asterales</taxon>
        <taxon>Asteraceae</taxon>
        <taxon>Carduoideae</taxon>
        <taxon>Cardueae</taxon>
        <taxon>Arctiinae</taxon>
        <taxon>Arctium</taxon>
    </lineage>
</organism>
<dbReference type="Proteomes" id="UP001055879">
    <property type="component" value="Linkage Group LG03"/>
</dbReference>
<evidence type="ECO:0000313" key="2">
    <source>
        <dbReference type="Proteomes" id="UP001055879"/>
    </source>
</evidence>
<gene>
    <name evidence="1" type="ORF">L6452_10109</name>
</gene>
<sequence>MLLYTNDIWGVRGNQKAKGRKEKIKKNMKQVEKSWFSWRVAGLMVVVVFIYMAEPVTSQSNDRNGTLIRDYCSLYRGMSEKYFLSNLNATLSNLRHQLSVNGVHYAVARTLFNGEPVWGSASCRGYVSKANCVACFDYAVTYLKKCGLGNGALAYYNDCDLRYETYDFYKEEYIWADKDHKVIICGNTTSPQPSDFRKTAEGLLSDLRTAVPRASNFYVVSSLRIANGNGTIYALMQCNLNLSQSVCEDCVNARYGALDACLPRTTGWAISNGCFTRYSTTPFFGQNQTTNIMPLLWDDKTQVSKDIKNLIKGHAGALGGGVGLFFLLLIFWLFYRLRKKSKKTKEEMKGTVNYDYKHLQLATNNFSEENIIGKGGFGEVFKAILDDKKVVAVKKLKVRYARAKLEFENEVLLTSHIHHRNLLRLLGCSSDVSNLLLVLEYMPNGSLDKFLWGTKKGTLNWRQRYDIIFGIARGLAHLHKEFHAKIIHRDIKSSNILLDKDFQPKIADFGLARFQPKDQTHVITKFGGTLGYIAPEYALHGHLSEKVDTFSFGIVILEIISGRKCTDISFVTPSTDYLLEHAWKLYENNEHMKLIDETMDANQYEVEHVMKIIEIALLCTQSPYSRRPTMAEVVSILPNGQAMGKREIIRPIFIDLNRRIHIDASMNSMGIGNVQLHSEKADDEGDIMEKGMNGIKNR</sequence>
<reference evidence="1 2" key="2">
    <citation type="journal article" date="2022" name="Mol. Ecol. Resour.">
        <title>The genomes of chicory, endive, great burdock and yacon provide insights into Asteraceae paleo-polyploidization history and plant inulin production.</title>
        <authorList>
            <person name="Fan W."/>
            <person name="Wang S."/>
            <person name="Wang H."/>
            <person name="Wang A."/>
            <person name="Jiang F."/>
            <person name="Liu H."/>
            <person name="Zhao H."/>
            <person name="Xu D."/>
            <person name="Zhang Y."/>
        </authorList>
    </citation>
    <scope>NUCLEOTIDE SEQUENCE [LARGE SCALE GENOMIC DNA]</scope>
    <source>
        <strain evidence="2">cv. Niubang</strain>
    </source>
</reference>
<evidence type="ECO:0000313" key="1">
    <source>
        <dbReference type="EMBL" id="KAI3747598.1"/>
    </source>
</evidence>
<accession>A0ACB9DM98</accession>
<name>A0ACB9DM98_ARCLA</name>
<comment type="caution">
    <text evidence="1">The sequence shown here is derived from an EMBL/GenBank/DDBJ whole genome shotgun (WGS) entry which is preliminary data.</text>
</comment>
<reference evidence="2" key="1">
    <citation type="journal article" date="2022" name="Mol. Ecol. Resour.">
        <title>The genomes of chicory, endive, great burdock and yacon provide insights into Asteraceae palaeo-polyploidization history and plant inulin production.</title>
        <authorList>
            <person name="Fan W."/>
            <person name="Wang S."/>
            <person name="Wang H."/>
            <person name="Wang A."/>
            <person name="Jiang F."/>
            <person name="Liu H."/>
            <person name="Zhao H."/>
            <person name="Xu D."/>
            <person name="Zhang Y."/>
        </authorList>
    </citation>
    <scope>NUCLEOTIDE SEQUENCE [LARGE SCALE GENOMIC DNA]</scope>
    <source>
        <strain evidence="2">cv. Niubang</strain>
    </source>
</reference>
<protein>
    <submittedName>
        <fullName evidence="1">Uncharacterized protein</fullName>
    </submittedName>
</protein>
<proteinExistence type="predicted"/>